<evidence type="ECO:0000256" key="7">
    <source>
        <dbReference type="PIRNR" id="PIRNR002756"/>
    </source>
</evidence>
<keyword evidence="8" id="KW-0732">Signal</keyword>
<comment type="subunit">
    <text evidence="3 7">The complex is composed of two ATP-binding proteins (PstB), two transmembrane proteins (PstC and PstA) and a solute-binding protein (PstS).</text>
</comment>
<gene>
    <name evidence="10" type="primary">pstS</name>
    <name evidence="10" type="ORF">CSR02_00650</name>
</gene>
<comment type="similarity">
    <text evidence="2 7">Belongs to the PstS family.</text>
</comment>
<evidence type="ECO:0000259" key="9">
    <source>
        <dbReference type="Pfam" id="PF12849"/>
    </source>
</evidence>
<comment type="caution">
    <text evidence="10">The sequence shown here is derived from an EMBL/GenBank/DDBJ whole genome shotgun (WGS) entry which is preliminary data.</text>
</comment>
<sequence length="344" mass="35917">MLPKMRFSLRSETCAAAIACLLAAVPSFSHAQSVTGAGSSFAAPIYEAWASAAKADTGVNVNYQTVGSSAGQNQILAGTVDFGASDAPMDAKKLESAHIFQFPTVMGGIVPVVNIPGIKADTLVLSGDVLASIYSGDITSWNDPKIAALNPGVSLPDTAVAPIHRADGSGTTFVFTSYLDQSSKNWHDQYGAGTSISWPGGLGARGNDGVSATVQNTEGGVGYVEYAYASRNHLTTIRLKNSAGQAVVASQASFSQAAEAADWKNASHFSVNLLNTSGAQAWPIVSATYVLVPLPARNPARDEAVKRFFIWDFAKGDSIAAKLDYVPLPKAVKDSIQAAWQTGK</sequence>
<dbReference type="PANTHER" id="PTHR42996">
    <property type="entry name" value="PHOSPHATE-BINDING PROTEIN PSTS"/>
    <property type="match status" value="1"/>
</dbReference>
<feature type="chain" id="PRO_5013572735" description="Phosphate-binding protein PstS" evidence="8">
    <location>
        <begin position="32"/>
        <end position="344"/>
    </location>
</feature>
<dbReference type="GO" id="GO:0035435">
    <property type="term" value="P:phosphate ion transmembrane transport"/>
    <property type="evidence" value="ECO:0007669"/>
    <property type="project" value="InterPro"/>
</dbReference>
<comment type="function">
    <text evidence="1 7">Part of the ABC transporter complex PstSACB involved in phosphate import.</text>
</comment>
<evidence type="ECO:0000313" key="11">
    <source>
        <dbReference type="Proteomes" id="UP000228751"/>
    </source>
</evidence>
<keyword evidence="11" id="KW-1185">Reference proteome</keyword>
<dbReference type="NCBIfam" id="TIGR00975">
    <property type="entry name" value="3a0107s03"/>
    <property type="match status" value="1"/>
</dbReference>
<name>A0A2G4RFY8_9PROT</name>
<dbReference type="RefSeq" id="WP_099540095.1">
    <property type="nucleotide sequence ID" value="NZ_PEBQ01000003.1"/>
</dbReference>
<evidence type="ECO:0000256" key="6">
    <source>
        <dbReference type="ARBA" id="ARBA00022592"/>
    </source>
</evidence>
<dbReference type="Proteomes" id="UP000228751">
    <property type="component" value="Unassembled WGS sequence"/>
</dbReference>
<feature type="signal peptide" evidence="8">
    <location>
        <begin position="1"/>
        <end position="31"/>
    </location>
</feature>
<dbReference type="GO" id="GO:0042301">
    <property type="term" value="F:phosphate ion binding"/>
    <property type="evidence" value="ECO:0007669"/>
    <property type="project" value="InterPro"/>
</dbReference>
<keyword evidence="6 7" id="KW-0592">Phosphate transport</keyword>
<accession>A0A2G4RFY8</accession>
<reference evidence="10 11" key="1">
    <citation type="submission" date="2017-10" db="EMBL/GenBank/DDBJ databases">
        <title>Genomic analysis of the genus Acetobacter.</title>
        <authorList>
            <person name="Kim K.H."/>
            <person name="Chun B.H."/>
            <person name="Son A.R."/>
            <person name="Jeon C.O."/>
        </authorList>
    </citation>
    <scope>NUCLEOTIDE SEQUENCE [LARGE SCALE GENOMIC DNA]</scope>
    <source>
        <strain evidence="10 11">LHT 2458</strain>
    </source>
</reference>
<evidence type="ECO:0000256" key="4">
    <source>
        <dbReference type="ARBA" id="ARBA00021889"/>
    </source>
</evidence>
<protein>
    <recommendedName>
        <fullName evidence="4 7">Phosphate-binding protein PstS</fullName>
    </recommendedName>
</protein>
<evidence type="ECO:0000256" key="1">
    <source>
        <dbReference type="ARBA" id="ARBA00002841"/>
    </source>
</evidence>
<dbReference type="GO" id="GO:0043190">
    <property type="term" value="C:ATP-binding cassette (ABC) transporter complex"/>
    <property type="evidence" value="ECO:0007669"/>
    <property type="project" value="InterPro"/>
</dbReference>
<evidence type="ECO:0000256" key="8">
    <source>
        <dbReference type="SAM" id="SignalP"/>
    </source>
</evidence>
<dbReference type="EMBL" id="PEBQ01000003">
    <property type="protein sequence ID" value="PHY95493.1"/>
    <property type="molecule type" value="Genomic_DNA"/>
</dbReference>
<dbReference type="CDD" id="cd13565">
    <property type="entry name" value="PBP2_PstS"/>
    <property type="match status" value="1"/>
</dbReference>
<evidence type="ECO:0000256" key="5">
    <source>
        <dbReference type="ARBA" id="ARBA00022448"/>
    </source>
</evidence>
<evidence type="ECO:0000313" key="10">
    <source>
        <dbReference type="EMBL" id="PHY95493.1"/>
    </source>
</evidence>
<dbReference type="InterPro" id="IPR050962">
    <property type="entry name" value="Phosphate-bind_PstS"/>
</dbReference>
<dbReference type="InterPro" id="IPR024370">
    <property type="entry name" value="PBP_domain"/>
</dbReference>
<evidence type="ECO:0000256" key="3">
    <source>
        <dbReference type="ARBA" id="ARBA00011529"/>
    </source>
</evidence>
<dbReference type="SUPFAM" id="SSF53850">
    <property type="entry name" value="Periplasmic binding protein-like II"/>
    <property type="match status" value="1"/>
</dbReference>
<proteinExistence type="inferred from homology"/>
<organism evidence="10 11">
    <name type="scientific">Acetobacter pomorum</name>
    <dbReference type="NCBI Taxonomy" id="65959"/>
    <lineage>
        <taxon>Bacteria</taxon>
        <taxon>Pseudomonadati</taxon>
        <taxon>Pseudomonadota</taxon>
        <taxon>Alphaproteobacteria</taxon>
        <taxon>Acetobacterales</taxon>
        <taxon>Acetobacteraceae</taxon>
        <taxon>Acetobacter</taxon>
    </lineage>
</organism>
<keyword evidence="5 7" id="KW-0813">Transport</keyword>
<dbReference type="AlphaFoldDB" id="A0A2G4RFY8"/>
<dbReference type="Pfam" id="PF12849">
    <property type="entry name" value="PBP_like_2"/>
    <property type="match status" value="1"/>
</dbReference>
<dbReference type="OrthoDB" id="9801510at2"/>
<dbReference type="InterPro" id="IPR005673">
    <property type="entry name" value="ABC_phos-bd_PstS"/>
</dbReference>
<dbReference type="PANTHER" id="PTHR42996:SF1">
    <property type="entry name" value="PHOSPHATE-BINDING PROTEIN PSTS"/>
    <property type="match status" value="1"/>
</dbReference>
<dbReference type="Gene3D" id="3.40.190.10">
    <property type="entry name" value="Periplasmic binding protein-like II"/>
    <property type="match status" value="2"/>
</dbReference>
<feature type="domain" description="PBP" evidence="9">
    <location>
        <begin position="32"/>
        <end position="308"/>
    </location>
</feature>
<dbReference type="NCBIfam" id="NF008171">
    <property type="entry name" value="PRK10918.1"/>
    <property type="match status" value="1"/>
</dbReference>
<dbReference type="PIRSF" id="PIRSF002756">
    <property type="entry name" value="PstS"/>
    <property type="match status" value="1"/>
</dbReference>
<evidence type="ECO:0000256" key="2">
    <source>
        <dbReference type="ARBA" id="ARBA00008725"/>
    </source>
</evidence>